<feature type="region of interest" description="Disordered" evidence="1">
    <location>
        <begin position="138"/>
        <end position="158"/>
    </location>
</feature>
<dbReference type="EMBL" id="NEVH01015305">
    <property type="protein sequence ID" value="PNF27112.1"/>
    <property type="molecule type" value="Genomic_DNA"/>
</dbReference>
<evidence type="ECO:0000256" key="1">
    <source>
        <dbReference type="SAM" id="MobiDB-lite"/>
    </source>
</evidence>
<protein>
    <submittedName>
        <fullName evidence="2">Uncharacterized protein</fullName>
    </submittedName>
</protein>
<sequence>MIINPAKSKAVCFKKASKALHFTMRILKKGNSNTESLAYTSLVRPILEYGAACSDPKSALFKAYMGERAWEAIGDRLERPCYLSRVDHDRKIRSRKQKTDIGKYSFVNRTIQLWNQLPADVLGARSYKPSNFRKRVRKPINKAKLKGGSSKRQGSEAK</sequence>
<accession>A0A2J7QEU0</accession>
<evidence type="ECO:0000313" key="3">
    <source>
        <dbReference type="Proteomes" id="UP000235965"/>
    </source>
</evidence>
<organism evidence="2 3">
    <name type="scientific">Cryptotermes secundus</name>
    <dbReference type="NCBI Taxonomy" id="105785"/>
    <lineage>
        <taxon>Eukaryota</taxon>
        <taxon>Metazoa</taxon>
        <taxon>Ecdysozoa</taxon>
        <taxon>Arthropoda</taxon>
        <taxon>Hexapoda</taxon>
        <taxon>Insecta</taxon>
        <taxon>Pterygota</taxon>
        <taxon>Neoptera</taxon>
        <taxon>Polyneoptera</taxon>
        <taxon>Dictyoptera</taxon>
        <taxon>Blattodea</taxon>
        <taxon>Blattoidea</taxon>
        <taxon>Termitoidae</taxon>
        <taxon>Kalotermitidae</taxon>
        <taxon>Cryptotermitinae</taxon>
        <taxon>Cryptotermes</taxon>
    </lineage>
</organism>
<name>A0A2J7QEU0_9NEOP</name>
<proteinExistence type="predicted"/>
<dbReference type="Proteomes" id="UP000235965">
    <property type="component" value="Unassembled WGS sequence"/>
</dbReference>
<evidence type="ECO:0000313" key="2">
    <source>
        <dbReference type="EMBL" id="PNF27112.1"/>
    </source>
</evidence>
<dbReference type="AlphaFoldDB" id="A0A2J7QEU0"/>
<keyword evidence="3" id="KW-1185">Reference proteome</keyword>
<dbReference type="InParanoid" id="A0A2J7QEU0"/>
<gene>
    <name evidence="2" type="ORF">B7P43_G08518</name>
</gene>
<reference evidence="2 3" key="1">
    <citation type="submission" date="2017-12" db="EMBL/GenBank/DDBJ databases">
        <title>Hemimetabolous genomes reveal molecular basis of termite eusociality.</title>
        <authorList>
            <person name="Harrison M.C."/>
            <person name="Jongepier E."/>
            <person name="Robertson H.M."/>
            <person name="Arning N."/>
            <person name="Bitard-Feildel T."/>
            <person name="Chao H."/>
            <person name="Childers C.P."/>
            <person name="Dinh H."/>
            <person name="Doddapaneni H."/>
            <person name="Dugan S."/>
            <person name="Gowin J."/>
            <person name="Greiner C."/>
            <person name="Han Y."/>
            <person name="Hu H."/>
            <person name="Hughes D.S.T."/>
            <person name="Huylmans A.-K."/>
            <person name="Kemena C."/>
            <person name="Kremer L.P.M."/>
            <person name="Lee S.L."/>
            <person name="Lopez-Ezquerra A."/>
            <person name="Mallet L."/>
            <person name="Monroy-Kuhn J.M."/>
            <person name="Moser A."/>
            <person name="Murali S.C."/>
            <person name="Muzny D.M."/>
            <person name="Otani S."/>
            <person name="Piulachs M.-D."/>
            <person name="Poelchau M."/>
            <person name="Qu J."/>
            <person name="Schaub F."/>
            <person name="Wada-Katsumata A."/>
            <person name="Worley K.C."/>
            <person name="Xie Q."/>
            <person name="Ylla G."/>
            <person name="Poulsen M."/>
            <person name="Gibbs R.A."/>
            <person name="Schal C."/>
            <person name="Richards S."/>
            <person name="Belles X."/>
            <person name="Korb J."/>
            <person name="Bornberg-Bauer E."/>
        </authorList>
    </citation>
    <scope>NUCLEOTIDE SEQUENCE [LARGE SCALE GENOMIC DNA]</scope>
    <source>
        <tissue evidence="2">Whole body</tissue>
    </source>
</reference>
<comment type="caution">
    <text evidence="2">The sequence shown here is derived from an EMBL/GenBank/DDBJ whole genome shotgun (WGS) entry which is preliminary data.</text>
</comment>